<name>A0A3M2LTX4_9ACTN</name>
<keyword evidence="3" id="KW-1185">Reference proteome</keyword>
<protein>
    <submittedName>
        <fullName evidence="2">Class I SAM-dependent methyltransferase</fullName>
    </submittedName>
</protein>
<proteinExistence type="predicted"/>
<dbReference type="EMBL" id="RFFG01000052">
    <property type="protein sequence ID" value="RMI40566.1"/>
    <property type="molecule type" value="Genomic_DNA"/>
</dbReference>
<sequence>MRGGELSAHPDRVRWNAKYEAAGEPEFAPHSLVEWAFAREIPDGPVLDLACGPSGSALRFAADGRAVTAVDVSEVALGWLREEAQRRVLEGRVTLVQADLVTWRPPVDDVYAVVLCTGYWDEPLFRAAVEAVQPGGLVLWEAFTEEARIRRPGLPPEWCLSEGEPASLLSDRFSILLERDLPDQAKRRFAARSA</sequence>
<feature type="domain" description="Methyltransferase" evidence="1">
    <location>
        <begin position="46"/>
        <end position="136"/>
    </location>
</feature>
<reference evidence="2 3" key="1">
    <citation type="submission" date="2018-10" db="EMBL/GenBank/DDBJ databases">
        <title>Isolation from soil.</title>
        <authorList>
            <person name="Hu J."/>
        </authorList>
    </citation>
    <scope>NUCLEOTIDE SEQUENCE [LARGE SCALE GENOMIC DNA]</scope>
    <source>
        <strain evidence="2 3">NEAU-Ht49</strain>
    </source>
</reference>
<dbReference type="AlphaFoldDB" id="A0A3M2LTX4"/>
<gene>
    <name evidence="2" type="ORF">EBO15_25900</name>
</gene>
<accession>A0A3M2LTX4</accession>
<keyword evidence="2" id="KW-0808">Transferase</keyword>
<dbReference type="Proteomes" id="UP000282674">
    <property type="component" value="Unassembled WGS sequence"/>
</dbReference>
<evidence type="ECO:0000313" key="3">
    <source>
        <dbReference type="Proteomes" id="UP000282674"/>
    </source>
</evidence>
<dbReference type="InterPro" id="IPR041698">
    <property type="entry name" value="Methyltransf_25"/>
</dbReference>
<organism evidence="2 3">
    <name type="scientific">Actinomadura harenae</name>
    <dbReference type="NCBI Taxonomy" id="2483351"/>
    <lineage>
        <taxon>Bacteria</taxon>
        <taxon>Bacillati</taxon>
        <taxon>Actinomycetota</taxon>
        <taxon>Actinomycetes</taxon>
        <taxon>Streptosporangiales</taxon>
        <taxon>Thermomonosporaceae</taxon>
        <taxon>Actinomadura</taxon>
    </lineage>
</organism>
<keyword evidence="2" id="KW-0489">Methyltransferase</keyword>
<dbReference type="Pfam" id="PF13649">
    <property type="entry name" value="Methyltransf_25"/>
    <property type="match status" value="1"/>
</dbReference>
<dbReference type="GO" id="GO:0008168">
    <property type="term" value="F:methyltransferase activity"/>
    <property type="evidence" value="ECO:0007669"/>
    <property type="project" value="UniProtKB-KW"/>
</dbReference>
<dbReference type="OrthoDB" id="3471769at2"/>
<evidence type="ECO:0000313" key="2">
    <source>
        <dbReference type="EMBL" id="RMI40566.1"/>
    </source>
</evidence>
<evidence type="ECO:0000259" key="1">
    <source>
        <dbReference type="Pfam" id="PF13649"/>
    </source>
</evidence>
<dbReference type="InterPro" id="IPR029063">
    <property type="entry name" value="SAM-dependent_MTases_sf"/>
</dbReference>
<dbReference type="Gene3D" id="3.40.50.150">
    <property type="entry name" value="Vaccinia Virus protein VP39"/>
    <property type="match status" value="1"/>
</dbReference>
<dbReference type="GO" id="GO:0032259">
    <property type="term" value="P:methylation"/>
    <property type="evidence" value="ECO:0007669"/>
    <property type="project" value="UniProtKB-KW"/>
</dbReference>
<dbReference type="CDD" id="cd02440">
    <property type="entry name" value="AdoMet_MTases"/>
    <property type="match status" value="1"/>
</dbReference>
<comment type="caution">
    <text evidence="2">The sequence shown here is derived from an EMBL/GenBank/DDBJ whole genome shotgun (WGS) entry which is preliminary data.</text>
</comment>
<dbReference type="SUPFAM" id="SSF53335">
    <property type="entry name" value="S-adenosyl-L-methionine-dependent methyltransferases"/>
    <property type="match status" value="1"/>
</dbReference>